<dbReference type="STRING" id="1035.BN961_02502"/>
<comment type="caution">
    <text evidence="1">The sequence shown here is derived from an EMBL/GenBank/DDBJ whole genome shotgun (WGS) entry which is preliminary data.</text>
</comment>
<accession>A0A090MNW7</accession>
<gene>
    <name evidence="1" type="ORF">BN961_02502</name>
</gene>
<evidence type="ECO:0000313" key="2">
    <source>
        <dbReference type="Proteomes" id="UP000035762"/>
    </source>
</evidence>
<evidence type="ECO:0000313" key="1">
    <source>
        <dbReference type="EMBL" id="CEG09081.1"/>
    </source>
</evidence>
<name>A0A090MNW7_AFIFE</name>
<protein>
    <submittedName>
        <fullName evidence="1">Uncharacterized protein</fullName>
    </submittedName>
</protein>
<sequence>MNGINSPSPKPALPGIHILNGYYALVIDEHRRDFAPTLWDVHCPALSNAGS</sequence>
<proteinExistence type="predicted"/>
<dbReference type="EMBL" id="CCAZ020000001">
    <property type="protein sequence ID" value="CEG09081.1"/>
    <property type="molecule type" value="Genomic_DNA"/>
</dbReference>
<keyword evidence="2" id="KW-1185">Reference proteome</keyword>
<reference evidence="1 2" key="1">
    <citation type="journal article" date="2014" name="Genome Announc.">
        <title>Genome Sequence of Afipia felis Strain 76713, Isolated in Hospital Water Using an Amoeba Co-Culture Procedure.</title>
        <authorList>
            <person name="Benamar S."/>
            <person name="La Scola B."/>
            <person name="Croce O."/>
        </authorList>
    </citation>
    <scope>NUCLEOTIDE SEQUENCE [LARGE SCALE GENOMIC DNA]</scope>
    <source>
        <strain evidence="1 2">76713</strain>
    </source>
</reference>
<dbReference type="AlphaFoldDB" id="A0A090MNW7"/>
<organism evidence="1 2">
    <name type="scientific">Afipia felis</name>
    <name type="common">Cat scratch disease bacillus</name>
    <dbReference type="NCBI Taxonomy" id="1035"/>
    <lineage>
        <taxon>Bacteria</taxon>
        <taxon>Pseudomonadati</taxon>
        <taxon>Pseudomonadota</taxon>
        <taxon>Alphaproteobacteria</taxon>
        <taxon>Hyphomicrobiales</taxon>
        <taxon>Nitrobacteraceae</taxon>
        <taxon>Afipia</taxon>
    </lineage>
</organism>
<dbReference type="Proteomes" id="UP000035762">
    <property type="component" value="Unassembled WGS sequence"/>
</dbReference>